<dbReference type="PROSITE" id="PS51891">
    <property type="entry name" value="CENP_V_GFA"/>
    <property type="match status" value="1"/>
</dbReference>
<proteinExistence type="inferred from homology"/>
<evidence type="ECO:0000256" key="2">
    <source>
        <dbReference type="ARBA" id="ARBA00022723"/>
    </source>
</evidence>
<keyword evidence="2" id="KW-0479">Metal-binding</keyword>
<evidence type="ECO:0000256" key="1">
    <source>
        <dbReference type="ARBA" id="ARBA00005495"/>
    </source>
</evidence>
<dbReference type="InterPro" id="IPR006913">
    <property type="entry name" value="CENP-V/GFA"/>
</dbReference>
<name>A0ABV8RS88_9SPHN</name>
<dbReference type="RefSeq" id="WP_379539473.1">
    <property type="nucleotide sequence ID" value="NZ_JBHSDR010000006.1"/>
</dbReference>
<comment type="similarity">
    <text evidence="1">Belongs to the Gfa family.</text>
</comment>
<keyword evidence="3" id="KW-0862">Zinc</keyword>
<keyword evidence="6" id="KW-1185">Reference proteome</keyword>
<dbReference type="Pfam" id="PF04828">
    <property type="entry name" value="GFA"/>
    <property type="match status" value="1"/>
</dbReference>
<organism evidence="5 6">
    <name type="scientific">Novosphingobium tardum</name>
    <dbReference type="NCBI Taxonomy" id="1538021"/>
    <lineage>
        <taxon>Bacteria</taxon>
        <taxon>Pseudomonadati</taxon>
        <taxon>Pseudomonadota</taxon>
        <taxon>Alphaproteobacteria</taxon>
        <taxon>Sphingomonadales</taxon>
        <taxon>Sphingomonadaceae</taxon>
        <taxon>Novosphingobium</taxon>
    </lineage>
</organism>
<comment type="caution">
    <text evidence="5">The sequence shown here is derived from an EMBL/GenBank/DDBJ whole genome shotgun (WGS) entry which is preliminary data.</text>
</comment>
<sequence>MNGECLCRGVCVTVAARPDYINICNCRFCRSSGAAWGYYERAQVTVAGETREFTRDDIDDAWLIKHFCPTCGATTHYSATPQHPSERVGVNMRLFLQDHLAGIEARFEDGRQVDREDDDFVCTAQGRIGDGTAF</sequence>
<feature type="domain" description="CENP-V/GFA" evidence="4">
    <location>
        <begin position="1"/>
        <end position="119"/>
    </location>
</feature>
<evidence type="ECO:0000256" key="3">
    <source>
        <dbReference type="ARBA" id="ARBA00022833"/>
    </source>
</evidence>
<evidence type="ECO:0000259" key="4">
    <source>
        <dbReference type="PROSITE" id="PS51891"/>
    </source>
</evidence>
<reference evidence="6" key="1">
    <citation type="journal article" date="2019" name="Int. J. Syst. Evol. Microbiol.">
        <title>The Global Catalogue of Microorganisms (GCM) 10K type strain sequencing project: providing services to taxonomists for standard genome sequencing and annotation.</title>
        <authorList>
            <consortium name="The Broad Institute Genomics Platform"/>
            <consortium name="The Broad Institute Genome Sequencing Center for Infectious Disease"/>
            <person name="Wu L."/>
            <person name="Ma J."/>
        </authorList>
    </citation>
    <scope>NUCLEOTIDE SEQUENCE [LARGE SCALE GENOMIC DNA]</scope>
    <source>
        <strain evidence="6">CGMCC 1.12989</strain>
    </source>
</reference>
<evidence type="ECO:0000313" key="6">
    <source>
        <dbReference type="Proteomes" id="UP001595828"/>
    </source>
</evidence>
<dbReference type="SUPFAM" id="SSF51316">
    <property type="entry name" value="Mss4-like"/>
    <property type="match status" value="1"/>
</dbReference>
<accession>A0ABV8RS88</accession>
<dbReference type="InterPro" id="IPR011057">
    <property type="entry name" value="Mss4-like_sf"/>
</dbReference>
<dbReference type="EMBL" id="JBHSDR010000006">
    <property type="protein sequence ID" value="MFC4296018.1"/>
    <property type="molecule type" value="Genomic_DNA"/>
</dbReference>
<gene>
    <name evidence="5" type="ORF">ACFO0A_13235</name>
</gene>
<protein>
    <submittedName>
        <fullName evidence="5">GFA family protein</fullName>
    </submittedName>
</protein>
<dbReference type="Proteomes" id="UP001595828">
    <property type="component" value="Unassembled WGS sequence"/>
</dbReference>
<dbReference type="Gene3D" id="2.170.150.70">
    <property type="match status" value="1"/>
</dbReference>
<evidence type="ECO:0000313" key="5">
    <source>
        <dbReference type="EMBL" id="MFC4296018.1"/>
    </source>
</evidence>